<dbReference type="AlphaFoldDB" id="A0A1H6EBD2"/>
<protein>
    <submittedName>
        <fullName evidence="1">Uncharacterized protein</fullName>
    </submittedName>
</protein>
<proteinExistence type="predicted"/>
<dbReference type="Proteomes" id="UP000236723">
    <property type="component" value="Unassembled WGS sequence"/>
</dbReference>
<sequence>MISIEVGQDDRVAVSTGREKWFCLWPAVGGAKLELWLQFQRFTDQPDPPPL</sequence>
<evidence type="ECO:0000313" key="1">
    <source>
        <dbReference type="EMBL" id="SEG94234.1"/>
    </source>
</evidence>
<organism evidence="1 2">
    <name type="scientific">Thermomonospora echinospora</name>
    <dbReference type="NCBI Taxonomy" id="1992"/>
    <lineage>
        <taxon>Bacteria</taxon>
        <taxon>Bacillati</taxon>
        <taxon>Actinomycetota</taxon>
        <taxon>Actinomycetes</taxon>
        <taxon>Streptosporangiales</taxon>
        <taxon>Thermomonosporaceae</taxon>
        <taxon>Thermomonospora</taxon>
    </lineage>
</organism>
<dbReference type="RefSeq" id="WP_160147252.1">
    <property type="nucleotide sequence ID" value="NZ_FNVO01000044.1"/>
</dbReference>
<keyword evidence="2" id="KW-1185">Reference proteome</keyword>
<reference evidence="2" key="1">
    <citation type="submission" date="2016-10" db="EMBL/GenBank/DDBJ databases">
        <authorList>
            <person name="Varghese N."/>
            <person name="Submissions S."/>
        </authorList>
    </citation>
    <scope>NUCLEOTIDE SEQUENCE [LARGE SCALE GENOMIC DNA]</scope>
    <source>
        <strain evidence="2">DSM 43163</strain>
    </source>
</reference>
<evidence type="ECO:0000313" key="2">
    <source>
        <dbReference type="Proteomes" id="UP000236723"/>
    </source>
</evidence>
<name>A0A1H6EBD2_9ACTN</name>
<dbReference type="EMBL" id="FNVO01000044">
    <property type="protein sequence ID" value="SEG94234.1"/>
    <property type="molecule type" value="Genomic_DNA"/>
</dbReference>
<accession>A0A1H6EBD2</accession>
<gene>
    <name evidence="1" type="ORF">SAMN04489712_14420</name>
</gene>